<proteinExistence type="predicted"/>
<name>A0A162C3I1_9GAMM</name>
<feature type="compositionally biased region" description="Low complexity" evidence="1">
    <location>
        <begin position="140"/>
        <end position="160"/>
    </location>
</feature>
<protein>
    <submittedName>
        <fullName evidence="2">Uncharacterized protein</fullName>
    </submittedName>
</protein>
<dbReference type="AlphaFoldDB" id="A0A162C3I1"/>
<evidence type="ECO:0000313" key="2">
    <source>
        <dbReference type="EMBL" id="KZN61564.1"/>
    </source>
</evidence>
<sequence>MISLDGWQVPGYDTKVSAGVKLAGSDLSGFGSFSLSADNGVKPGILNVKTKIAFVDSNELASLITKAKALDENGARTVYTINSDLAEAYKIRKAKFDGEVKSTELEDAKGWQVSFKLLEVRSVSEREQQQLDETSNQASEQQATDSQTQIQQQFEQIDGP</sequence>
<evidence type="ECO:0000313" key="3">
    <source>
        <dbReference type="Proteomes" id="UP000076661"/>
    </source>
</evidence>
<reference evidence="2 3" key="1">
    <citation type="submission" date="2013-07" db="EMBL/GenBank/DDBJ databases">
        <title>Comparative Genomic and Metabolomic Analysis of Twelve Strains of Pseudoalteromonas luteoviolacea.</title>
        <authorList>
            <person name="Vynne N.G."/>
            <person name="Mansson M."/>
            <person name="Gram L."/>
        </authorList>
    </citation>
    <scope>NUCLEOTIDE SEQUENCE [LARGE SCALE GENOMIC DNA]</scope>
    <source>
        <strain evidence="2 3">S4060-1</strain>
    </source>
</reference>
<dbReference type="Proteomes" id="UP000076661">
    <property type="component" value="Unassembled WGS sequence"/>
</dbReference>
<feature type="region of interest" description="Disordered" evidence="1">
    <location>
        <begin position="126"/>
        <end position="160"/>
    </location>
</feature>
<accession>A0A162C3I1</accession>
<organism evidence="2 3">
    <name type="scientific">Pseudoalteromonas luteoviolacea S4060-1</name>
    <dbReference type="NCBI Taxonomy" id="1365257"/>
    <lineage>
        <taxon>Bacteria</taxon>
        <taxon>Pseudomonadati</taxon>
        <taxon>Pseudomonadota</taxon>
        <taxon>Gammaproteobacteria</taxon>
        <taxon>Alteromonadales</taxon>
        <taxon>Pseudoalteromonadaceae</taxon>
        <taxon>Pseudoalteromonas</taxon>
    </lineage>
</organism>
<gene>
    <name evidence="2" type="ORF">N478_05720</name>
</gene>
<dbReference type="PATRIC" id="fig|1365257.3.peg.4461"/>
<dbReference type="Pfam" id="PF25759">
    <property type="entry name" value="HP1_ORF34"/>
    <property type="match status" value="1"/>
</dbReference>
<comment type="caution">
    <text evidence="2">The sequence shown here is derived from an EMBL/GenBank/DDBJ whole genome shotgun (WGS) entry which is preliminary data.</text>
</comment>
<evidence type="ECO:0000256" key="1">
    <source>
        <dbReference type="SAM" id="MobiDB-lite"/>
    </source>
</evidence>
<dbReference type="InterPro" id="IPR057869">
    <property type="entry name" value="HP1_YO34"/>
</dbReference>
<dbReference type="EMBL" id="AUXX01000045">
    <property type="protein sequence ID" value="KZN61564.1"/>
    <property type="molecule type" value="Genomic_DNA"/>
</dbReference>